<dbReference type="PROSITE" id="PS51910">
    <property type="entry name" value="GH18_2"/>
    <property type="match status" value="1"/>
</dbReference>
<dbReference type="GO" id="GO:0008061">
    <property type="term" value="F:chitin binding"/>
    <property type="evidence" value="ECO:0007669"/>
    <property type="project" value="UniProtKB-KW"/>
</dbReference>
<keyword evidence="3 6" id="KW-0378">Hydrolase</keyword>
<dbReference type="SUPFAM" id="SSF57625">
    <property type="entry name" value="Invertebrate chitin-binding proteins"/>
    <property type="match status" value="1"/>
</dbReference>
<feature type="domain" description="Chitin-binding type-2" evidence="8">
    <location>
        <begin position="473"/>
        <end position="531"/>
    </location>
</feature>
<dbReference type="PROSITE" id="PS50940">
    <property type="entry name" value="CHIT_BIND_II"/>
    <property type="match status" value="1"/>
</dbReference>
<keyword evidence="7" id="KW-0732">Signal</keyword>
<dbReference type="OrthoDB" id="76388at2759"/>
<dbReference type="Gene3D" id="3.20.20.80">
    <property type="entry name" value="Glycosidases"/>
    <property type="match status" value="1"/>
</dbReference>
<evidence type="ECO:0000256" key="6">
    <source>
        <dbReference type="RuleBase" id="RU000489"/>
    </source>
</evidence>
<proteinExistence type="inferred from homology"/>
<dbReference type="Proteomes" id="UP000186922">
    <property type="component" value="Unassembled WGS sequence"/>
</dbReference>
<comment type="similarity">
    <text evidence="1">Belongs to the glycosyl hydrolase 18 family. Chitinase class II subfamily.</text>
</comment>
<dbReference type="SUPFAM" id="SSF54556">
    <property type="entry name" value="Chitinase insertion domain"/>
    <property type="match status" value="1"/>
</dbReference>
<dbReference type="InterPro" id="IPR029070">
    <property type="entry name" value="Chitinase_insertion_sf"/>
</dbReference>
<evidence type="ECO:0000313" key="11">
    <source>
        <dbReference type="Proteomes" id="UP000186922"/>
    </source>
</evidence>
<reference evidence="10 11" key="1">
    <citation type="journal article" date="2016" name="Nat. Commun.">
        <title>Extremotolerant tardigrade genome and improved radiotolerance of human cultured cells by tardigrade-unique protein.</title>
        <authorList>
            <person name="Hashimoto T."/>
            <person name="Horikawa D.D."/>
            <person name="Saito Y."/>
            <person name="Kuwahara H."/>
            <person name="Kozuka-Hata H."/>
            <person name="Shin-I T."/>
            <person name="Minakuchi Y."/>
            <person name="Ohishi K."/>
            <person name="Motoyama A."/>
            <person name="Aizu T."/>
            <person name="Enomoto A."/>
            <person name="Kondo K."/>
            <person name="Tanaka S."/>
            <person name="Hara Y."/>
            <person name="Koshikawa S."/>
            <person name="Sagara H."/>
            <person name="Miura T."/>
            <person name="Yokobori S."/>
            <person name="Miyagawa K."/>
            <person name="Suzuki Y."/>
            <person name="Kubo T."/>
            <person name="Oyama M."/>
            <person name="Kohara Y."/>
            <person name="Fujiyama A."/>
            <person name="Arakawa K."/>
            <person name="Katayama T."/>
            <person name="Toyoda A."/>
            <person name="Kunieda T."/>
        </authorList>
    </citation>
    <scope>NUCLEOTIDE SEQUENCE [LARGE SCALE GENOMIC DNA]</scope>
    <source>
        <strain evidence="10 11">YOKOZUNA-1</strain>
    </source>
</reference>
<dbReference type="SMART" id="SM00636">
    <property type="entry name" value="Glyco_18"/>
    <property type="match status" value="1"/>
</dbReference>
<dbReference type="InterPro" id="IPR050314">
    <property type="entry name" value="Glycosyl_Hydrlase_18"/>
</dbReference>
<sequence length="539" mass="60347">MGHLWITLFSVFFLLVGHLLHALNDPEFEHPHRGCYYTNWAQYRKYPGRFTVADVDSSLCTYIVVAFGKIENNSLTTLEWNDEETFRKLVALRDDSRPSLKILLSIGGWTLSNQLIAVSKTKQSRTAFAASVVRNLRYWELDGLDVDWEYPDAALKEQYSALLLVLREAFEVEAKERSIPRLALAAAVHFTSDGGYDGKVLDQTLDLVNVMSYDLHGAWDREKVGHHAPLFRGPFGQVSGQSVSAVVKAWEHLGVSKNKLVVGLPMYGRGWILGNSTSRGLGAAATDPIGTSNYTGENGAWPFYEICQRVKAERATYVFDKDIQSAYAYTPEWWIGYDDRITIAAKVKWTMTSGYGGVYVWDLAQDDFHNSCGMGHYPLLNVIRDVLNPNFNSRRLLQTTPKTTQTTLTTTAATTPELEEQRPVWVDVQETSLRQQWTSSTTRARPLAFPLGGALTGKPFLPKPSVGKLACDKSFCQWNGPGSFAIGRCEIKYCDCDAGNNPYSRECIGGLVYDTLSKFCNWQENVEGCPRFSPSKSEA</sequence>
<dbReference type="EMBL" id="BDGG01000011">
    <property type="protein sequence ID" value="GAV04780.1"/>
    <property type="molecule type" value="Genomic_DNA"/>
</dbReference>
<dbReference type="Gene3D" id="3.10.50.10">
    <property type="match status" value="1"/>
</dbReference>
<evidence type="ECO:0000259" key="8">
    <source>
        <dbReference type="PROSITE" id="PS50940"/>
    </source>
</evidence>
<dbReference type="Pfam" id="PF00704">
    <property type="entry name" value="Glyco_hydro_18"/>
    <property type="match status" value="1"/>
</dbReference>
<dbReference type="SMART" id="SM00494">
    <property type="entry name" value="ChtBD2"/>
    <property type="match status" value="1"/>
</dbReference>
<dbReference type="PANTHER" id="PTHR11177">
    <property type="entry name" value="CHITINASE"/>
    <property type="match status" value="1"/>
</dbReference>
<dbReference type="InterPro" id="IPR011583">
    <property type="entry name" value="Chitinase_II/V-like_cat"/>
</dbReference>
<evidence type="ECO:0000256" key="3">
    <source>
        <dbReference type="ARBA" id="ARBA00022801"/>
    </source>
</evidence>
<dbReference type="SUPFAM" id="SSF51445">
    <property type="entry name" value="(Trans)glycosidases"/>
    <property type="match status" value="1"/>
</dbReference>
<dbReference type="STRING" id="947166.A0A1D1VTD2"/>
<dbReference type="InterPro" id="IPR001579">
    <property type="entry name" value="Glyco_hydro_18_chit_AS"/>
</dbReference>
<evidence type="ECO:0000256" key="1">
    <source>
        <dbReference type="ARBA" id="ARBA00009121"/>
    </source>
</evidence>
<keyword evidence="11" id="KW-1185">Reference proteome</keyword>
<keyword evidence="5 6" id="KW-0326">Glycosidase</keyword>
<dbReference type="GO" id="GO:0005975">
    <property type="term" value="P:carbohydrate metabolic process"/>
    <property type="evidence" value="ECO:0007669"/>
    <property type="project" value="InterPro"/>
</dbReference>
<evidence type="ECO:0000256" key="2">
    <source>
        <dbReference type="ARBA" id="ARBA00022669"/>
    </source>
</evidence>
<name>A0A1D1VTD2_RAMVA</name>
<comment type="caution">
    <text evidence="10">The sequence shown here is derived from an EMBL/GenBank/DDBJ whole genome shotgun (WGS) entry which is preliminary data.</text>
</comment>
<keyword evidence="4" id="KW-1015">Disulfide bond</keyword>
<evidence type="ECO:0000256" key="5">
    <source>
        <dbReference type="ARBA" id="ARBA00023295"/>
    </source>
</evidence>
<accession>A0A1D1VTD2</accession>
<dbReference type="InterPro" id="IPR002557">
    <property type="entry name" value="Chitin-bd_dom"/>
</dbReference>
<dbReference type="FunFam" id="3.10.50.10:FF:000001">
    <property type="entry name" value="Chitinase 3-like 1"/>
    <property type="match status" value="1"/>
</dbReference>
<keyword evidence="2" id="KW-0147">Chitin-binding</keyword>
<evidence type="ECO:0000256" key="7">
    <source>
        <dbReference type="SAM" id="SignalP"/>
    </source>
</evidence>
<dbReference type="PANTHER" id="PTHR11177:SF317">
    <property type="entry name" value="CHITINASE 12-RELATED"/>
    <property type="match status" value="1"/>
</dbReference>
<dbReference type="GO" id="GO:0006032">
    <property type="term" value="P:chitin catabolic process"/>
    <property type="evidence" value="ECO:0007669"/>
    <property type="project" value="UniProtKB-ARBA"/>
</dbReference>
<feature type="signal peptide" evidence="7">
    <location>
        <begin position="1"/>
        <end position="22"/>
    </location>
</feature>
<evidence type="ECO:0000256" key="4">
    <source>
        <dbReference type="ARBA" id="ARBA00023157"/>
    </source>
</evidence>
<feature type="domain" description="GH18" evidence="9">
    <location>
        <begin position="31"/>
        <end position="390"/>
    </location>
</feature>
<dbReference type="GO" id="GO:0004568">
    <property type="term" value="F:chitinase activity"/>
    <property type="evidence" value="ECO:0007669"/>
    <property type="project" value="UniProtKB-ARBA"/>
</dbReference>
<evidence type="ECO:0000313" key="10">
    <source>
        <dbReference type="EMBL" id="GAV04780.1"/>
    </source>
</evidence>
<dbReference type="AlphaFoldDB" id="A0A1D1VTD2"/>
<protein>
    <submittedName>
        <fullName evidence="10">Uncharacterized protein</fullName>
    </submittedName>
</protein>
<feature type="chain" id="PRO_5008898818" evidence="7">
    <location>
        <begin position="23"/>
        <end position="539"/>
    </location>
</feature>
<organism evidence="10 11">
    <name type="scientific">Ramazzottius varieornatus</name>
    <name type="common">Water bear</name>
    <name type="synonym">Tardigrade</name>
    <dbReference type="NCBI Taxonomy" id="947166"/>
    <lineage>
        <taxon>Eukaryota</taxon>
        <taxon>Metazoa</taxon>
        <taxon>Ecdysozoa</taxon>
        <taxon>Tardigrada</taxon>
        <taxon>Eutardigrada</taxon>
        <taxon>Parachela</taxon>
        <taxon>Hypsibioidea</taxon>
        <taxon>Ramazzottiidae</taxon>
        <taxon>Ramazzottius</taxon>
    </lineage>
</organism>
<evidence type="ECO:0000259" key="9">
    <source>
        <dbReference type="PROSITE" id="PS51910"/>
    </source>
</evidence>
<dbReference type="InterPro" id="IPR001223">
    <property type="entry name" value="Glyco_hydro18_cat"/>
</dbReference>
<gene>
    <name evidence="10" type="primary">RvY_15006-1</name>
    <name evidence="10" type="synonym">RvY_15006.1</name>
    <name evidence="10" type="ORF">RvY_15006</name>
</gene>
<dbReference type="PROSITE" id="PS01095">
    <property type="entry name" value="GH18_1"/>
    <property type="match status" value="1"/>
</dbReference>
<dbReference type="InterPro" id="IPR036508">
    <property type="entry name" value="Chitin-bd_dom_sf"/>
</dbReference>
<dbReference type="InterPro" id="IPR017853">
    <property type="entry name" value="GH"/>
</dbReference>
<dbReference type="GO" id="GO:0005576">
    <property type="term" value="C:extracellular region"/>
    <property type="evidence" value="ECO:0007669"/>
    <property type="project" value="InterPro"/>
</dbReference>